<reference evidence="3 4" key="1">
    <citation type="submission" date="2019-04" db="EMBL/GenBank/DDBJ databases">
        <title>Draft genome sequences of Streptomyces avermitilis ATCC 31267.</title>
        <authorList>
            <person name="Komaki H."/>
            <person name="Tamura T."/>
            <person name="Hosoyama A."/>
        </authorList>
    </citation>
    <scope>NUCLEOTIDE SEQUENCE [LARGE SCALE GENOMIC DNA]</scope>
    <source>
        <strain evidence="3 4">ATCC 31267</strain>
    </source>
</reference>
<sequence>MADLERIKAGSVAYFRALESKIHLLGDRNGLPLDQQPGRCTRPRQALRGQVTASAPDTATSSSAGARAGFRDRQRQQHGFATTLPLWL</sequence>
<name>A0A4D4N785_STRAX</name>
<evidence type="ECO:0000313" key="3">
    <source>
        <dbReference type="EMBL" id="GDY79399.1"/>
    </source>
</evidence>
<dbReference type="EMBL" id="BJHY01000002">
    <property type="protein sequence ID" value="GDY79399.1"/>
    <property type="molecule type" value="Genomic_DNA"/>
</dbReference>
<dbReference type="Proteomes" id="UP000299211">
    <property type="component" value="Unassembled WGS sequence"/>
</dbReference>
<dbReference type="Proteomes" id="UP000302139">
    <property type="component" value="Unassembled WGS sequence"/>
</dbReference>
<protein>
    <submittedName>
        <fullName evidence="3">Uncharacterized protein</fullName>
    </submittedName>
</protein>
<dbReference type="AlphaFoldDB" id="A0A4D4N785"/>
<proteinExistence type="predicted"/>
<feature type="region of interest" description="Disordered" evidence="1">
    <location>
        <begin position="41"/>
        <end position="88"/>
    </location>
</feature>
<evidence type="ECO:0000313" key="2">
    <source>
        <dbReference type="EMBL" id="GDY69151.1"/>
    </source>
</evidence>
<reference evidence="2 5" key="2">
    <citation type="submission" date="2019-04" db="EMBL/GenBank/DDBJ databases">
        <title>Draft genome sequences of Streptomyces avermitilis NBRC 14893.</title>
        <authorList>
            <person name="Komaki H."/>
            <person name="Tamura T."/>
            <person name="Hosoyama A."/>
        </authorList>
    </citation>
    <scope>NUCLEOTIDE SEQUENCE [LARGE SCALE GENOMIC DNA]</scope>
    <source>
        <strain evidence="2 5">NBRC 14893</strain>
    </source>
</reference>
<evidence type="ECO:0000313" key="5">
    <source>
        <dbReference type="Proteomes" id="UP000302139"/>
    </source>
</evidence>
<evidence type="ECO:0000313" key="4">
    <source>
        <dbReference type="Proteomes" id="UP000299211"/>
    </source>
</evidence>
<accession>A0A4D4N785</accession>
<comment type="caution">
    <text evidence="3">The sequence shown here is derived from an EMBL/GenBank/DDBJ whole genome shotgun (WGS) entry which is preliminary data.</text>
</comment>
<evidence type="ECO:0000256" key="1">
    <source>
        <dbReference type="SAM" id="MobiDB-lite"/>
    </source>
</evidence>
<dbReference type="EMBL" id="BJHX01000002">
    <property type="protein sequence ID" value="GDY69151.1"/>
    <property type="molecule type" value="Genomic_DNA"/>
</dbReference>
<gene>
    <name evidence="2" type="ORF">SAV14893_085440</name>
    <name evidence="3" type="ORF">SAV31267_088840</name>
</gene>
<feature type="compositionally biased region" description="Low complexity" evidence="1">
    <location>
        <begin position="52"/>
        <end position="68"/>
    </location>
</feature>
<organism evidence="3 4">
    <name type="scientific">Streptomyces avermitilis</name>
    <dbReference type="NCBI Taxonomy" id="33903"/>
    <lineage>
        <taxon>Bacteria</taxon>
        <taxon>Bacillati</taxon>
        <taxon>Actinomycetota</taxon>
        <taxon>Actinomycetes</taxon>
        <taxon>Kitasatosporales</taxon>
        <taxon>Streptomycetaceae</taxon>
        <taxon>Streptomyces</taxon>
    </lineage>
</organism>